<accession>A0A7J7ILK7</accession>
<dbReference type="Gene3D" id="1.20.140.80">
    <property type="entry name" value="Transcription factor DP"/>
    <property type="match status" value="1"/>
</dbReference>
<keyword evidence="5" id="KW-0539">Nucleus</keyword>
<dbReference type="InterPro" id="IPR015648">
    <property type="entry name" value="Transcrpt_fac_DP"/>
</dbReference>
<dbReference type="InterPro" id="IPR036390">
    <property type="entry name" value="WH_DNA-bd_sf"/>
</dbReference>
<dbReference type="GO" id="GO:0005634">
    <property type="term" value="C:nucleus"/>
    <property type="evidence" value="ECO:0007669"/>
    <property type="project" value="UniProtKB-SubCell"/>
</dbReference>
<feature type="domain" description="E2F/DP family winged-helix DNA-binding" evidence="8">
    <location>
        <begin position="46"/>
        <end position="182"/>
    </location>
</feature>
<comment type="subcellular location">
    <subcellularLocation>
        <location evidence="5">Nucleus</location>
    </subcellularLocation>
</comment>
<dbReference type="PANTHER" id="PTHR12548:SF9">
    <property type="entry name" value="TRANSCRIPTION FACTOR DP"/>
    <property type="match status" value="1"/>
</dbReference>
<dbReference type="SUPFAM" id="SSF144074">
    <property type="entry name" value="E2F-DP heterodimerization region"/>
    <property type="match status" value="1"/>
</dbReference>
<dbReference type="GO" id="GO:0005667">
    <property type="term" value="C:transcription regulator complex"/>
    <property type="evidence" value="ECO:0007669"/>
    <property type="project" value="InterPro"/>
</dbReference>
<dbReference type="GO" id="GO:0000981">
    <property type="term" value="F:DNA-binding transcription factor activity, RNA polymerase II-specific"/>
    <property type="evidence" value="ECO:0007669"/>
    <property type="project" value="TreeGrafter"/>
</dbReference>
<dbReference type="AlphaFoldDB" id="A0A7J7ILK7"/>
<dbReference type="Gene3D" id="1.10.10.10">
    <property type="entry name" value="Winged helix-like DNA-binding domain superfamily/Winged helix DNA-binding domain"/>
    <property type="match status" value="1"/>
</dbReference>
<keyword evidence="2 5" id="KW-0805">Transcription regulation</keyword>
<protein>
    <recommendedName>
        <fullName evidence="8">E2F/DP family winged-helix DNA-binding domain-containing protein</fullName>
    </recommendedName>
</protein>
<evidence type="ECO:0000256" key="5">
    <source>
        <dbReference type="RuleBase" id="RU003796"/>
    </source>
</evidence>
<evidence type="ECO:0000256" key="3">
    <source>
        <dbReference type="ARBA" id="ARBA00023125"/>
    </source>
</evidence>
<dbReference type="InterPro" id="IPR003316">
    <property type="entry name" value="E2F_WHTH_DNA-bd_dom"/>
</dbReference>
<dbReference type="PANTHER" id="PTHR12548">
    <property type="entry name" value="TRANSCRIPTION FACTOR DP"/>
    <property type="match status" value="1"/>
</dbReference>
<keyword evidence="3 5" id="KW-0238">DNA-binding</keyword>
<keyword evidence="10" id="KW-1185">Reference proteome</keyword>
<dbReference type="InterPro" id="IPR038168">
    <property type="entry name" value="TF_DP_C_sf"/>
</dbReference>
<dbReference type="InterPro" id="IPR036388">
    <property type="entry name" value="WH-like_DNA-bd_sf"/>
</dbReference>
<dbReference type="SUPFAM" id="SSF46785">
    <property type="entry name" value="Winged helix' DNA-binding domain"/>
    <property type="match status" value="1"/>
</dbReference>
<dbReference type="GO" id="GO:0000977">
    <property type="term" value="F:RNA polymerase II transcription regulatory region sequence-specific DNA binding"/>
    <property type="evidence" value="ECO:0007669"/>
    <property type="project" value="TreeGrafter"/>
</dbReference>
<gene>
    <name evidence="9" type="ORF">F1559_001783</name>
</gene>
<evidence type="ECO:0000259" key="8">
    <source>
        <dbReference type="SMART" id="SM01372"/>
    </source>
</evidence>
<dbReference type="InterPro" id="IPR037241">
    <property type="entry name" value="E2F-DP_heterodim"/>
</dbReference>
<feature type="coiled-coil region" evidence="6">
    <location>
        <begin position="195"/>
        <end position="222"/>
    </location>
</feature>
<evidence type="ECO:0000313" key="10">
    <source>
        <dbReference type="Proteomes" id="UP000530660"/>
    </source>
</evidence>
<sequence>MNKSPGKNIESRTREEQAEYVYGDFTPRTPQTRRSGSQSNKQTPSRSSKGLRLLSVSFCRKLRMLGFATYATIADELVEEFLGVSSPSEIAMHRDTSSAVTDPCNMDQLSCGKRSLRVDRGVDASTPLNRLISNVSDGDESGPEERPCAERTLRRRIYDIFNVLLATGTIEKSENGNVHWRGVPGERADPRYTEIRRLRQKVEELKESVRTKQDIVRDLAQQQAAFMNLIIRNGPDSSRGELERAMCHADRHTPVSSETGVENCLAADAENVRLEPNQNHIRIDHHASRNILSGSAKSEVLWQSPVNERINARASDTGNIIASTKATVTSSARIRVQYPFVVLRTGAKASVGLETNEDRSALTLGVSEPFSVFSDGDSVTLLKFHETGPYSTRQLLHRTREEAACNVSARMAPA</sequence>
<comment type="caution">
    <text evidence="9">The sequence shown here is derived from an EMBL/GenBank/DDBJ whole genome shotgun (WGS) entry which is preliminary data.</text>
</comment>
<feature type="region of interest" description="Disordered" evidence="7">
    <location>
        <begin position="1"/>
        <end position="48"/>
    </location>
</feature>
<organism evidence="9 10">
    <name type="scientific">Cyanidiococcus yangmingshanensis</name>
    <dbReference type="NCBI Taxonomy" id="2690220"/>
    <lineage>
        <taxon>Eukaryota</taxon>
        <taxon>Rhodophyta</taxon>
        <taxon>Bangiophyceae</taxon>
        <taxon>Cyanidiales</taxon>
        <taxon>Cyanidiaceae</taxon>
        <taxon>Cyanidiococcus</taxon>
    </lineage>
</organism>
<evidence type="ECO:0000256" key="7">
    <source>
        <dbReference type="SAM" id="MobiDB-lite"/>
    </source>
</evidence>
<dbReference type="SMART" id="SM01372">
    <property type="entry name" value="E2F_TDP"/>
    <property type="match status" value="1"/>
</dbReference>
<keyword evidence="4 5" id="KW-0804">Transcription</keyword>
<reference evidence="9 10" key="1">
    <citation type="journal article" date="2020" name="J. Phycol.">
        <title>Comparative genome analysis reveals Cyanidiococcus gen. nov., a new extremophilic red algal genus sister to Cyanidioschyzon (Cyanidioschyzonaceae, Rhodophyta).</title>
        <authorList>
            <person name="Liu S.-L."/>
            <person name="Chiang Y.-R."/>
            <person name="Yoon H.S."/>
            <person name="Fu H.-Y."/>
        </authorList>
    </citation>
    <scope>NUCLEOTIDE SEQUENCE [LARGE SCALE GENOMIC DNA]</scope>
    <source>
        <strain evidence="9 10">THAL066</strain>
    </source>
</reference>
<evidence type="ECO:0000256" key="2">
    <source>
        <dbReference type="ARBA" id="ARBA00023015"/>
    </source>
</evidence>
<evidence type="ECO:0000313" key="9">
    <source>
        <dbReference type="EMBL" id="KAF6003524.1"/>
    </source>
</evidence>
<evidence type="ECO:0000256" key="6">
    <source>
        <dbReference type="SAM" id="Coils"/>
    </source>
</evidence>
<dbReference type="Pfam" id="PF02319">
    <property type="entry name" value="WHD_E2F_TDP"/>
    <property type="match status" value="1"/>
</dbReference>
<dbReference type="OrthoDB" id="552115at2759"/>
<proteinExistence type="inferred from homology"/>
<evidence type="ECO:0000256" key="4">
    <source>
        <dbReference type="ARBA" id="ARBA00023163"/>
    </source>
</evidence>
<name>A0A7J7ILK7_9RHOD</name>
<dbReference type="EMBL" id="VWRR01000006">
    <property type="protein sequence ID" value="KAF6003524.1"/>
    <property type="molecule type" value="Genomic_DNA"/>
</dbReference>
<comment type="similarity">
    <text evidence="1 5">Belongs to the E2F/DP family.</text>
</comment>
<evidence type="ECO:0000256" key="1">
    <source>
        <dbReference type="ARBA" id="ARBA00010940"/>
    </source>
</evidence>
<feature type="compositionally biased region" description="Polar residues" evidence="7">
    <location>
        <begin position="28"/>
        <end position="48"/>
    </location>
</feature>
<keyword evidence="6" id="KW-0175">Coiled coil</keyword>
<dbReference type="GO" id="GO:0051726">
    <property type="term" value="P:regulation of cell cycle"/>
    <property type="evidence" value="ECO:0007669"/>
    <property type="project" value="InterPro"/>
</dbReference>
<dbReference type="Proteomes" id="UP000530660">
    <property type="component" value="Unassembled WGS sequence"/>
</dbReference>